<dbReference type="InterPro" id="IPR014840">
    <property type="entry name" value="HRD"/>
</dbReference>
<feature type="compositionally biased region" description="Polar residues" evidence="1">
    <location>
        <begin position="108"/>
        <end position="125"/>
    </location>
</feature>
<feature type="domain" description="Hpc2-related" evidence="2">
    <location>
        <begin position="438"/>
        <end position="483"/>
    </location>
</feature>
<evidence type="ECO:0000313" key="4">
    <source>
        <dbReference type="Proteomes" id="UP000030752"/>
    </source>
</evidence>
<dbReference type="EMBL" id="KB822719">
    <property type="protein sequence ID" value="ETN41381.1"/>
    <property type="molecule type" value="Genomic_DNA"/>
</dbReference>
<dbReference type="AlphaFoldDB" id="W2RY19"/>
<feature type="compositionally biased region" description="Polar residues" evidence="1">
    <location>
        <begin position="27"/>
        <end position="38"/>
    </location>
</feature>
<feature type="region of interest" description="Disordered" evidence="1">
    <location>
        <begin position="484"/>
        <end position="595"/>
    </location>
</feature>
<dbReference type="RefSeq" id="XP_008715890.1">
    <property type="nucleotide sequence ID" value="XM_008717668.1"/>
</dbReference>
<accession>W2RY19</accession>
<organism evidence="3 4">
    <name type="scientific">Cyphellophora europaea (strain CBS 101466)</name>
    <name type="common">Phialophora europaea</name>
    <dbReference type="NCBI Taxonomy" id="1220924"/>
    <lineage>
        <taxon>Eukaryota</taxon>
        <taxon>Fungi</taxon>
        <taxon>Dikarya</taxon>
        <taxon>Ascomycota</taxon>
        <taxon>Pezizomycotina</taxon>
        <taxon>Eurotiomycetes</taxon>
        <taxon>Chaetothyriomycetidae</taxon>
        <taxon>Chaetothyriales</taxon>
        <taxon>Cyphellophoraceae</taxon>
        <taxon>Cyphellophora</taxon>
    </lineage>
</organism>
<dbReference type="InParanoid" id="W2RY19"/>
<feature type="compositionally biased region" description="Low complexity" evidence="1">
    <location>
        <begin position="7"/>
        <end position="20"/>
    </location>
</feature>
<feature type="compositionally biased region" description="Pro residues" evidence="1">
    <location>
        <begin position="168"/>
        <end position="177"/>
    </location>
</feature>
<evidence type="ECO:0000259" key="2">
    <source>
        <dbReference type="Pfam" id="PF08729"/>
    </source>
</evidence>
<reference evidence="3 4" key="1">
    <citation type="submission" date="2013-03" db="EMBL/GenBank/DDBJ databases">
        <title>The Genome Sequence of Phialophora europaea CBS 101466.</title>
        <authorList>
            <consortium name="The Broad Institute Genomics Platform"/>
            <person name="Cuomo C."/>
            <person name="de Hoog S."/>
            <person name="Gorbushina A."/>
            <person name="Walker B."/>
            <person name="Young S.K."/>
            <person name="Zeng Q."/>
            <person name="Gargeya S."/>
            <person name="Fitzgerald M."/>
            <person name="Haas B."/>
            <person name="Abouelleil A."/>
            <person name="Allen A.W."/>
            <person name="Alvarado L."/>
            <person name="Arachchi H.M."/>
            <person name="Berlin A.M."/>
            <person name="Chapman S.B."/>
            <person name="Gainer-Dewar J."/>
            <person name="Goldberg J."/>
            <person name="Griggs A."/>
            <person name="Gujja S."/>
            <person name="Hansen M."/>
            <person name="Howarth C."/>
            <person name="Imamovic A."/>
            <person name="Ireland A."/>
            <person name="Larimer J."/>
            <person name="McCowan C."/>
            <person name="Murphy C."/>
            <person name="Pearson M."/>
            <person name="Poon T.W."/>
            <person name="Priest M."/>
            <person name="Roberts A."/>
            <person name="Saif S."/>
            <person name="Shea T."/>
            <person name="Sisk P."/>
            <person name="Sykes S."/>
            <person name="Wortman J."/>
            <person name="Nusbaum C."/>
            <person name="Birren B."/>
        </authorList>
    </citation>
    <scope>NUCLEOTIDE SEQUENCE [LARGE SCALE GENOMIC DNA]</scope>
    <source>
        <strain evidence="3 4">CBS 101466</strain>
    </source>
</reference>
<feature type="compositionally biased region" description="Gly residues" evidence="1">
    <location>
        <begin position="508"/>
        <end position="519"/>
    </location>
</feature>
<keyword evidence="4" id="KW-1185">Reference proteome</keyword>
<dbReference type="VEuPathDB" id="FungiDB:HMPREF1541_03316"/>
<feature type="region of interest" description="Disordered" evidence="1">
    <location>
        <begin position="1"/>
        <end position="316"/>
    </location>
</feature>
<feature type="compositionally biased region" description="Polar residues" evidence="1">
    <location>
        <begin position="132"/>
        <end position="141"/>
    </location>
</feature>
<feature type="compositionally biased region" description="Pro residues" evidence="1">
    <location>
        <begin position="225"/>
        <end position="234"/>
    </location>
</feature>
<dbReference type="Proteomes" id="UP000030752">
    <property type="component" value="Unassembled WGS sequence"/>
</dbReference>
<feature type="region of interest" description="Disordered" evidence="1">
    <location>
        <begin position="376"/>
        <end position="454"/>
    </location>
</feature>
<evidence type="ECO:0000256" key="1">
    <source>
        <dbReference type="SAM" id="MobiDB-lite"/>
    </source>
</evidence>
<gene>
    <name evidence="3" type="ORF">HMPREF1541_03316</name>
</gene>
<feature type="compositionally biased region" description="Pro residues" evidence="1">
    <location>
        <begin position="249"/>
        <end position="259"/>
    </location>
</feature>
<feature type="compositionally biased region" description="Low complexity" evidence="1">
    <location>
        <begin position="377"/>
        <end position="399"/>
    </location>
</feature>
<dbReference type="OrthoDB" id="5576775at2759"/>
<sequence length="595" mass="63066">MQAPERSSSVDLSSVPGSDSEPPHGLQNHSHQSISSTHYPAGDPYQNAQAPAKVLANRQDSVPVKKTRKPRTTKPKADPDAPKPARKPRAANGTGTARKKQKVEAAESQPTIQSIPPSTNLQQSRLVEPYQFPQSHPTSAPRSDMTEAAKPPQNGFSNTTPSMQPYHTAPPPQPTPPRVTSMYDPIRGSMTVQEPQPVYSSHVAHTPPRPVSRPGASPISSLIDPPAPSMPTAPSPLRTYVTPSSEPQVAPPRTSPPQPNHTMDVDPPDTTNSRKTSVTKKPASEAPTRQASPKPRAKEQPPPMPTGSGLLSASMFGGEMSLVEKSDPTATGPNIVLHVDLKDSKNKVVNFARMAEEKYGFAALYPRQAAQRERLARVAAAGAALERSGSGSKANSAGESGDDDGSVDIDRDSENDGDVAMGGVNGTGEGNSATEEEPKKKAKRRRKVEEYDLDDDFVDDSEQVWEAQAATSKEGFFVYCGPLVAEGEKPTIERADGTVKRGGRGRGRGGGPGSRGGRGSRAAAAAARDSVATPNAPNAEERPKSGPGSRGGKITRRPRARMAPQEDRQQASTQKALGVENLVNAPEAKPVLLNA</sequence>
<name>W2RY19_CYPE1</name>
<dbReference type="GeneID" id="19970655"/>
<dbReference type="eggNOG" id="ENOG502RG9A">
    <property type="taxonomic scope" value="Eukaryota"/>
</dbReference>
<evidence type="ECO:0000313" key="3">
    <source>
        <dbReference type="EMBL" id="ETN41381.1"/>
    </source>
</evidence>
<feature type="compositionally biased region" description="Polar residues" evidence="1">
    <location>
        <begin position="154"/>
        <end position="163"/>
    </location>
</feature>
<proteinExistence type="predicted"/>
<dbReference type="STRING" id="1220924.W2RY19"/>
<feature type="compositionally biased region" description="Basic and acidic residues" evidence="1">
    <location>
        <begin position="486"/>
        <end position="499"/>
    </location>
</feature>
<dbReference type="Pfam" id="PF08729">
    <property type="entry name" value="HUN"/>
    <property type="match status" value="1"/>
</dbReference>
<feature type="compositionally biased region" description="Basic residues" evidence="1">
    <location>
        <begin position="65"/>
        <end position="74"/>
    </location>
</feature>
<dbReference type="HOGENOM" id="CLU_012566_0_0_1"/>
<protein>
    <recommendedName>
        <fullName evidence="2">Hpc2-related domain-containing protein</fullName>
    </recommendedName>
</protein>